<accession>A0A254N0D6</accession>
<dbReference type="InterPro" id="IPR001763">
    <property type="entry name" value="Rhodanese-like_dom"/>
</dbReference>
<evidence type="ECO:0000259" key="1">
    <source>
        <dbReference type="PROSITE" id="PS50206"/>
    </source>
</evidence>
<keyword evidence="2" id="KW-0808">Transferase</keyword>
<feature type="domain" description="Rhodanese" evidence="1">
    <location>
        <begin position="32"/>
        <end position="122"/>
    </location>
</feature>
<gene>
    <name evidence="2" type="ORF">CDO81_25075</name>
</gene>
<dbReference type="SUPFAM" id="SSF52821">
    <property type="entry name" value="Rhodanese/Cell cycle control phosphatase"/>
    <property type="match status" value="1"/>
</dbReference>
<dbReference type="RefSeq" id="WP_088485993.1">
    <property type="nucleotide sequence ID" value="NZ_NISI01000017.1"/>
</dbReference>
<sequence>MLSMLDALQRWLQRRGTPPSPTDSAATIEVIPGDGPVLIDVRTVREHRGGTLAGAINVPLSQLDGWVATAIPDRARPIQLFCASGSRSEGACRLLRQLGYQHVHNAGGLLVAAARLHLPIEHP</sequence>
<reference evidence="2 3" key="1">
    <citation type="journal article" date="2007" name="Int. J. Syst. Evol. Microbiol.">
        <title>Description of Pelomonas aquatica sp. nov. and Pelomonas puraquae sp. nov., isolated from industrial and haemodialysis water.</title>
        <authorList>
            <person name="Gomila M."/>
            <person name="Bowien B."/>
            <person name="Falsen E."/>
            <person name="Moore E.R."/>
            <person name="Lalucat J."/>
        </authorList>
    </citation>
    <scope>NUCLEOTIDE SEQUENCE [LARGE SCALE GENOMIC DNA]</scope>
    <source>
        <strain evidence="2 3">CCUG 52769</strain>
    </source>
</reference>
<evidence type="ECO:0000313" key="2">
    <source>
        <dbReference type="EMBL" id="OWR00572.1"/>
    </source>
</evidence>
<dbReference type="InterPro" id="IPR050229">
    <property type="entry name" value="GlpE_sulfurtransferase"/>
</dbReference>
<dbReference type="InterPro" id="IPR036873">
    <property type="entry name" value="Rhodanese-like_dom_sf"/>
</dbReference>
<dbReference type="Proteomes" id="UP000197446">
    <property type="component" value="Unassembled WGS sequence"/>
</dbReference>
<dbReference type="CDD" id="cd00158">
    <property type="entry name" value="RHOD"/>
    <property type="match status" value="1"/>
</dbReference>
<evidence type="ECO:0000313" key="3">
    <source>
        <dbReference type="Proteomes" id="UP000197446"/>
    </source>
</evidence>
<dbReference type="PANTHER" id="PTHR43031">
    <property type="entry name" value="FAD-DEPENDENT OXIDOREDUCTASE"/>
    <property type="match status" value="1"/>
</dbReference>
<comment type="caution">
    <text evidence="2">The sequence shown here is derived from an EMBL/GenBank/DDBJ whole genome shotgun (WGS) entry which is preliminary data.</text>
</comment>
<dbReference type="PANTHER" id="PTHR43031:SF16">
    <property type="entry name" value="OXIDOREDUCTASE"/>
    <property type="match status" value="1"/>
</dbReference>
<dbReference type="OrthoDB" id="9814704at2"/>
<dbReference type="PROSITE" id="PS50206">
    <property type="entry name" value="RHODANESE_3"/>
    <property type="match status" value="1"/>
</dbReference>
<dbReference type="AlphaFoldDB" id="A0A254N0D6"/>
<name>A0A254N0D6_9BURK</name>
<dbReference type="GO" id="GO:0016740">
    <property type="term" value="F:transferase activity"/>
    <property type="evidence" value="ECO:0007669"/>
    <property type="project" value="UniProtKB-KW"/>
</dbReference>
<dbReference type="SMART" id="SM00450">
    <property type="entry name" value="RHOD"/>
    <property type="match status" value="1"/>
</dbReference>
<dbReference type="EMBL" id="NISI01000017">
    <property type="protein sequence ID" value="OWR00572.1"/>
    <property type="molecule type" value="Genomic_DNA"/>
</dbReference>
<dbReference type="Pfam" id="PF00581">
    <property type="entry name" value="Rhodanese"/>
    <property type="match status" value="1"/>
</dbReference>
<proteinExistence type="predicted"/>
<organism evidence="2 3">
    <name type="scientific">Roseateles puraquae</name>
    <dbReference type="NCBI Taxonomy" id="431059"/>
    <lineage>
        <taxon>Bacteria</taxon>
        <taxon>Pseudomonadati</taxon>
        <taxon>Pseudomonadota</taxon>
        <taxon>Betaproteobacteria</taxon>
        <taxon>Burkholderiales</taxon>
        <taxon>Sphaerotilaceae</taxon>
        <taxon>Roseateles</taxon>
    </lineage>
</organism>
<keyword evidence="3" id="KW-1185">Reference proteome</keyword>
<dbReference type="Gene3D" id="3.40.250.10">
    <property type="entry name" value="Rhodanese-like domain"/>
    <property type="match status" value="1"/>
</dbReference>
<protein>
    <submittedName>
        <fullName evidence="2">Sulfurtransferase</fullName>
    </submittedName>
</protein>